<organism evidence="1 2">
    <name type="scientific">Mesorhizobium plurifarium</name>
    <dbReference type="NCBI Taxonomy" id="69974"/>
    <lineage>
        <taxon>Bacteria</taxon>
        <taxon>Pseudomonadati</taxon>
        <taxon>Pseudomonadota</taxon>
        <taxon>Alphaproteobacteria</taxon>
        <taxon>Hyphomicrobiales</taxon>
        <taxon>Phyllobacteriaceae</taxon>
        <taxon>Mesorhizobium</taxon>
    </lineage>
</organism>
<evidence type="ECO:0000313" key="1">
    <source>
        <dbReference type="EMBL" id="CDX55580.1"/>
    </source>
</evidence>
<gene>
    <name evidence="1" type="ORF">MPL3365_200148</name>
</gene>
<dbReference type="Proteomes" id="UP000046122">
    <property type="component" value="Unassembled WGS sequence"/>
</dbReference>
<sequence>MNSEVVAKATATIPGVEAVRRKFISRFRHLSQMAFGLLANIRSCTCCARVISFTSLRR</sequence>
<dbReference type="AlphaFoldDB" id="A0A090G9T8"/>
<dbReference type="EMBL" id="CCNE01000013">
    <property type="protein sequence ID" value="CDX55580.1"/>
    <property type="molecule type" value="Genomic_DNA"/>
</dbReference>
<accession>A0A090G9T8</accession>
<name>A0A090G9T8_MESPL</name>
<reference evidence="1 2" key="1">
    <citation type="submission" date="2014-08" db="EMBL/GenBank/DDBJ databases">
        <authorList>
            <person name="Moulin Lionel"/>
        </authorList>
    </citation>
    <scope>NUCLEOTIDE SEQUENCE [LARGE SCALE GENOMIC DNA]</scope>
</reference>
<evidence type="ECO:0000313" key="2">
    <source>
        <dbReference type="Proteomes" id="UP000046122"/>
    </source>
</evidence>
<proteinExistence type="predicted"/>
<protein>
    <submittedName>
        <fullName evidence="1">Uncharacterized protein</fullName>
    </submittedName>
</protein>